<comment type="similarity">
    <text evidence="3">Belongs to the flavin-dependent halogenase family. Bacterial tryptophan halogenase subfamily.</text>
</comment>
<accession>A0A0P8DBT5</accession>
<organism evidence="4 5">
    <name type="scientific">Phormidesmis priestleyi Ana</name>
    <dbReference type="NCBI Taxonomy" id="1666911"/>
    <lineage>
        <taxon>Bacteria</taxon>
        <taxon>Bacillati</taxon>
        <taxon>Cyanobacteriota</taxon>
        <taxon>Cyanophyceae</taxon>
        <taxon>Leptolyngbyales</taxon>
        <taxon>Leptolyngbyaceae</taxon>
        <taxon>Phormidesmis</taxon>
    </lineage>
</organism>
<evidence type="ECO:0000256" key="1">
    <source>
        <dbReference type="ARBA" id="ARBA00023002"/>
    </source>
</evidence>
<dbReference type="InterPro" id="IPR050816">
    <property type="entry name" value="Flavin-dep_Halogenase_NPB"/>
</dbReference>
<dbReference type="PANTHER" id="PTHR43747:SF5">
    <property type="entry name" value="FAD-BINDING DOMAIN-CONTAINING PROTEIN"/>
    <property type="match status" value="1"/>
</dbReference>
<dbReference type="InterPro" id="IPR036188">
    <property type="entry name" value="FAD/NAD-bd_sf"/>
</dbReference>
<reference evidence="4 5" key="1">
    <citation type="submission" date="2015-09" db="EMBL/GenBank/DDBJ databases">
        <title>Identification and resolution of microdiversity through metagenomic sequencing of parallel consortia.</title>
        <authorList>
            <person name="Nelson W.C."/>
            <person name="Romine M.F."/>
            <person name="Lindemann S.R."/>
        </authorList>
    </citation>
    <scope>NUCLEOTIDE SEQUENCE [LARGE SCALE GENOMIC DNA]</scope>
    <source>
        <strain evidence="4">Ana</strain>
    </source>
</reference>
<keyword evidence="2" id="KW-0503">Monooxygenase</keyword>
<evidence type="ECO:0000313" key="5">
    <source>
        <dbReference type="Proteomes" id="UP000050465"/>
    </source>
</evidence>
<dbReference type="SUPFAM" id="SSF51905">
    <property type="entry name" value="FAD/NAD(P)-binding domain"/>
    <property type="match status" value="1"/>
</dbReference>
<dbReference type="EMBL" id="LJZR01000030">
    <property type="protein sequence ID" value="KPQ33544.1"/>
    <property type="molecule type" value="Genomic_DNA"/>
</dbReference>
<evidence type="ECO:0000313" key="4">
    <source>
        <dbReference type="EMBL" id="KPQ33544.1"/>
    </source>
</evidence>
<dbReference type="PANTHER" id="PTHR43747">
    <property type="entry name" value="FAD-BINDING PROTEIN"/>
    <property type="match status" value="1"/>
</dbReference>
<proteinExistence type="inferred from homology"/>
<dbReference type="STRING" id="1666911.HLUCCA11_18145"/>
<dbReference type="Gene3D" id="3.50.50.60">
    <property type="entry name" value="FAD/NAD(P)-binding domain"/>
    <property type="match status" value="1"/>
</dbReference>
<gene>
    <name evidence="4" type="ORF">HLUCCA11_18145</name>
</gene>
<dbReference type="Proteomes" id="UP000050465">
    <property type="component" value="Unassembled WGS sequence"/>
</dbReference>
<keyword evidence="1" id="KW-0560">Oxidoreductase</keyword>
<dbReference type="AlphaFoldDB" id="A0A0P8DBT5"/>
<name>A0A0P8DBT5_9CYAN</name>
<evidence type="ECO:0000256" key="2">
    <source>
        <dbReference type="ARBA" id="ARBA00023033"/>
    </source>
</evidence>
<comment type="caution">
    <text evidence="4">The sequence shown here is derived from an EMBL/GenBank/DDBJ whole genome shotgun (WGS) entry which is preliminary data.</text>
</comment>
<dbReference type="Pfam" id="PF04820">
    <property type="entry name" value="Trp_halogenase"/>
    <property type="match status" value="2"/>
</dbReference>
<dbReference type="InterPro" id="IPR006905">
    <property type="entry name" value="Flavin_halogenase"/>
</dbReference>
<dbReference type="GO" id="GO:0004497">
    <property type="term" value="F:monooxygenase activity"/>
    <property type="evidence" value="ECO:0007669"/>
    <property type="project" value="UniProtKB-KW"/>
</dbReference>
<protein>
    <submittedName>
        <fullName evidence="4">Dehydrogenases (Flavoproteins)</fullName>
    </submittedName>
</protein>
<evidence type="ECO:0000256" key="3">
    <source>
        <dbReference type="ARBA" id="ARBA00038396"/>
    </source>
</evidence>
<dbReference type="PATRIC" id="fig|1666911.3.peg.1399"/>
<sequence length="594" mass="68842">MNTTQVLEKSSQSVNQHDYDVVIMGAGFAGICQARHLMLNIPNIKVALVDFRPEERAVKDMKIGESMVEVAALFICKELGLHEYMIENHTPKAGLNFHWPKQAESTDQLDDYYHVWSNRQTAIASFHMNRSKFERDVLAMNKEMGVEFYNGRVVDVDLTEGDRLKTIKVKLGEETLELSAKHVVDAAGRNFIIGNKTDNVITDPNKLYGLNTGSAWVRVKNIDRTLFDQGYAPDRATSSSYYATNHFFGQGHWLWMIPTDRESMELSIGIIHHHDVIPTQSINTQEKFYAFLKANHKILHNLVESGEDIDFHYRPKVAYKSKEMFSPDNWYVIGDAAYIFDAFYSYGTTTIAFAIEGVTEIVRAKLAGEADAETKRSAYNKFNLAYAENVNHLIRFHDKQLGHASVMSWRVYFEYMWWFGVHVPMYVGKWHLNLTFVNKFLKLMPANMKGLFVDVYDQFNQIVDRGGNIGLMDAYRADQLIGDYSPLNHFDHFLENAQLEPLRCNVFAGMKHAYFFIALWYVKFQWKGFGLQGVLNPRHIYHFFRLLNLSFQAVIGEKIYRSKTKHLPKNTDTERMRLEFHQYRYQPVWQSGSK</sequence>